<gene>
    <name evidence="2" type="ORF">PPRIM_AZ9-3.1.T0420138</name>
</gene>
<keyword evidence="3" id="KW-1185">Reference proteome</keyword>
<protein>
    <recommendedName>
        <fullName evidence="4">Peptidase C39-like domain-containing protein</fullName>
    </recommendedName>
</protein>
<organism evidence="2 3">
    <name type="scientific">Paramecium primaurelia</name>
    <dbReference type="NCBI Taxonomy" id="5886"/>
    <lineage>
        <taxon>Eukaryota</taxon>
        <taxon>Sar</taxon>
        <taxon>Alveolata</taxon>
        <taxon>Ciliophora</taxon>
        <taxon>Intramacronucleata</taxon>
        <taxon>Oligohymenophorea</taxon>
        <taxon>Peniculida</taxon>
        <taxon>Parameciidae</taxon>
        <taxon>Paramecium</taxon>
    </lineage>
</organism>
<reference evidence="2" key="1">
    <citation type="submission" date="2021-01" db="EMBL/GenBank/DDBJ databases">
        <authorList>
            <consortium name="Genoscope - CEA"/>
            <person name="William W."/>
        </authorList>
    </citation>
    <scope>NUCLEOTIDE SEQUENCE</scope>
</reference>
<dbReference type="PANTHER" id="PTHR40524:SF1">
    <property type="entry name" value="PEPTIDASE C39-LIKE DOMAIN-CONTAINING PROTEIN"/>
    <property type="match status" value="1"/>
</dbReference>
<dbReference type="Proteomes" id="UP000688137">
    <property type="component" value="Unassembled WGS sequence"/>
</dbReference>
<dbReference type="PANTHER" id="PTHR40524">
    <property type="entry name" value="PEPTIDASE_C39_2 DOMAIN-CONTAINING PROTEIN"/>
    <property type="match status" value="1"/>
</dbReference>
<accession>A0A8S1LL26</accession>
<proteinExistence type="predicted"/>
<feature type="chain" id="PRO_5035751976" description="Peptidase C39-like domain-containing protein" evidence="1">
    <location>
        <begin position="17"/>
        <end position="178"/>
    </location>
</feature>
<evidence type="ECO:0008006" key="4">
    <source>
        <dbReference type="Google" id="ProtNLM"/>
    </source>
</evidence>
<keyword evidence="1" id="KW-0732">Signal</keyword>
<evidence type="ECO:0000313" key="2">
    <source>
        <dbReference type="EMBL" id="CAD8068397.1"/>
    </source>
</evidence>
<comment type="caution">
    <text evidence="2">The sequence shown here is derived from an EMBL/GenBank/DDBJ whole genome shotgun (WGS) entry which is preliminary data.</text>
</comment>
<evidence type="ECO:0000313" key="3">
    <source>
        <dbReference type="Proteomes" id="UP000688137"/>
    </source>
</evidence>
<feature type="signal peptide" evidence="1">
    <location>
        <begin position="1"/>
        <end position="16"/>
    </location>
</feature>
<dbReference type="EMBL" id="CAJJDM010000041">
    <property type="protein sequence ID" value="CAD8068397.1"/>
    <property type="molecule type" value="Genomic_DNA"/>
</dbReference>
<name>A0A8S1LL26_PARPR</name>
<evidence type="ECO:0000256" key="1">
    <source>
        <dbReference type="SAM" id="SignalP"/>
    </source>
</evidence>
<sequence length="178" mass="19780">MQKIIGLALILVFVNGKIYTSYKQCDNQWGSDKLGTGSSTICSNGSLISSIAMIFNTYGITTDGITTPRTMNSWLKRNNGYASGDLFIWSSIQDFGFVYQGKFSASQAKMKFDNGDHVILGVNDGSHYVLMTSYSGDTFNVNDPGYSKTSYPQNAVIYAPIYTYSKVNYFKNHILKLE</sequence>
<dbReference type="AlphaFoldDB" id="A0A8S1LL26"/>
<dbReference type="OMA" id="KRNNGYA"/>